<comment type="caution">
    <text evidence="1">The sequence shown here is derived from an EMBL/GenBank/DDBJ whole genome shotgun (WGS) entry which is preliminary data.</text>
</comment>
<evidence type="ECO:0000313" key="1">
    <source>
        <dbReference type="EMBL" id="MCR1821518.1"/>
    </source>
</evidence>
<sequence>MGVESHKLTINKKDNEWIVNFTIVYKDNRKISEIAKSFYAVDNNISIDYCGA</sequence>
<dbReference type="RefSeq" id="WP_161791912.1">
    <property type="nucleotide sequence ID" value="NZ_JANKBY010000011.1"/>
</dbReference>
<evidence type="ECO:0000313" key="2">
    <source>
        <dbReference type="Proteomes" id="UP001140817"/>
    </source>
</evidence>
<dbReference type="EMBL" id="JANKBY010000011">
    <property type="protein sequence ID" value="MCR1821518.1"/>
    <property type="molecule type" value="Genomic_DNA"/>
</dbReference>
<gene>
    <name evidence="1" type="ORF">NSA58_01855</name>
</gene>
<accession>A0A9X2RZZ7</accession>
<dbReference type="AlphaFoldDB" id="A0A9X2RZZ7"/>
<keyword evidence="2" id="KW-1185">Reference proteome</keyword>
<name>A0A9X2RZZ7_9FIRM</name>
<dbReference type="Proteomes" id="UP001140817">
    <property type="component" value="Unassembled WGS sequence"/>
</dbReference>
<proteinExistence type="predicted"/>
<reference evidence="1" key="1">
    <citation type="submission" date="2022-07" db="EMBL/GenBank/DDBJ databases">
        <title>Enhanced cultured diversity of the mouse gut microbiota enables custom-made synthetic communities.</title>
        <authorList>
            <person name="Afrizal A."/>
        </authorList>
    </citation>
    <scope>NUCLEOTIDE SEQUENCE</scope>
    <source>
        <strain evidence="1">DSM 29186</strain>
    </source>
</reference>
<protein>
    <submittedName>
        <fullName evidence="1">Uncharacterized protein</fullName>
    </submittedName>
</protein>
<organism evidence="1 2">
    <name type="scientific">Terrisporobacter muris</name>
    <dbReference type="NCBI Taxonomy" id="2963284"/>
    <lineage>
        <taxon>Bacteria</taxon>
        <taxon>Bacillati</taxon>
        <taxon>Bacillota</taxon>
        <taxon>Clostridia</taxon>
        <taxon>Peptostreptococcales</taxon>
        <taxon>Peptostreptococcaceae</taxon>
        <taxon>Terrisporobacter</taxon>
    </lineage>
</organism>